<sequence>MQRQEEEVATSNKKGSMDQWQNGAVAMMNNQTQSTLSLDRFKNWAGVPSTGSFPQSIGLNSSAHFTHLRGGQYGSIAGVQYSGINARGVQCAWILAWQAPVQDSPPCPPNRVYVTCGPKTTMDAITWDQIITELDNSLTYDTATDSATKTSADGNIQDLTPDTATLSANFSLIR</sequence>
<organism evidence="1 2">
    <name type="scientific">Saponaria officinalis</name>
    <name type="common">Common soapwort</name>
    <name type="synonym">Lychnis saponaria</name>
    <dbReference type="NCBI Taxonomy" id="3572"/>
    <lineage>
        <taxon>Eukaryota</taxon>
        <taxon>Viridiplantae</taxon>
        <taxon>Streptophyta</taxon>
        <taxon>Embryophyta</taxon>
        <taxon>Tracheophyta</taxon>
        <taxon>Spermatophyta</taxon>
        <taxon>Magnoliopsida</taxon>
        <taxon>eudicotyledons</taxon>
        <taxon>Gunneridae</taxon>
        <taxon>Pentapetalae</taxon>
        <taxon>Caryophyllales</taxon>
        <taxon>Caryophyllaceae</taxon>
        <taxon>Caryophylleae</taxon>
        <taxon>Saponaria</taxon>
    </lineage>
</organism>
<dbReference type="InterPro" id="IPR053085">
    <property type="entry name" value="Jasmonate-induced_protein"/>
</dbReference>
<dbReference type="AlphaFoldDB" id="A0AAW1KX85"/>
<dbReference type="PANTHER" id="PTHR36482:SF6">
    <property type="entry name" value="JASMONATE-INDUCED PROTEIN HOMOLOG"/>
    <property type="match status" value="1"/>
</dbReference>
<name>A0AAW1KX85_SAPOF</name>
<protein>
    <submittedName>
        <fullName evidence="1">Uncharacterized protein</fullName>
    </submittedName>
</protein>
<dbReference type="EMBL" id="JBDFQZ010000005">
    <property type="protein sequence ID" value="KAK9724935.1"/>
    <property type="molecule type" value="Genomic_DNA"/>
</dbReference>
<gene>
    <name evidence="1" type="ORF">RND81_05G110100</name>
</gene>
<proteinExistence type="predicted"/>
<dbReference type="Proteomes" id="UP001443914">
    <property type="component" value="Unassembled WGS sequence"/>
</dbReference>
<evidence type="ECO:0000313" key="2">
    <source>
        <dbReference type="Proteomes" id="UP001443914"/>
    </source>
</evidence>
<keyword evidence="2" id="KW-1185">Reference proteome</keyword>
<comment type="caution">
    <text evidence="1">The sequence shown here is derived from an EMBL/GenBank/DDBJ whole genome shotgun (WGS) entry which is preliminary data.</text>
</comment>
<reference evidence="1" key="1">
    <citation type="submission" date="2024-03" db="EMBL/GenBank/DDBJ databases">
        <title>WGS assembly of Saponaria officinalis var. Norfolk2.</title>
        <authorList>
            <person name="Jenkins J."/>
            <person name="Shu S."/>
            <person name="Grimwood J."/>
            <person name="Barry K."/>
            <person name="Goodstein D."/>
            <person name="Schmutz J."/>
            <person name="Leebens-Mack J."/>
            <person name="Osbourn A."/>
        </authorList>
    </citation>
    <scope>NUCLEOTIDE SEQUENCE [LARGE SCALE GENOMIC DNA]</scope>
    <source>
        <strain evidence="1">JIC</strain>
    </source>
</reference>
<accession>A0AAW1KX85</accession>
<evidence type="ECO:0000313" key="1">
    <source>
        <dbReference type="EMBL" id="KAK9724935.1"/>
    </source>
</evidence>
<dbReference type="PANTHER" id="PTHR36482">
    <property type="entry name" value="OSJNBA0024J22.15 PROTEIN"/>
    <property type="match status" value="1"/>
</dbReference>